<evidence type="ECO:0000313" key="3">
    <source>
        <dbReference type="Proteomes" id="UP000189660"/>
    </source>
</evidence>
<dbReference type="SUPFAM" id="SSF158682">
    <property type="entry name" value="TerB-like"/>
    <property type="match status" value="1"/>
</dbReference>
<dbReference type="KEGG" id="bapa:BBC0178_019140"/>
<feature type="region of interest" description="Disordered" evidence="1">
    <location>
        <begin position="9"/>
        <end position="38"/>
    </location>
</feature>
<dbReference type="OrthoDB" id="5459344at2"/>
<keyword evidence="3" id="KW-1185">Reference proteome</keyword>
<dbReference type="CDD" id="cd07177">
    <property type="entry name" value="terB_like"/>
    <property type="match status" value="1"/>
</dbReference>
<dbReference type="Proteomes" id="UP000189660">
    <property type="component" value="Chromosome"/>
</dbReference>
<dbReference type="Gene3D" id="1.10.3680.10">
    <property type="entry name" value="TerB-like"/>
    <property type="match status" value="1"/>
</dbReference>
<reference evidence="2 3" key="1">
    <citation type="submission" date="2016-11" db="EMBL/GenBank/DDBJ databases">
        <title>Comparative genomics of Bartonella apis.</title>
        <authorList>
            <person name="Engel P."/>
        </authorList>
    </citation>
    <scope>NUCLEOTIDE SEQUENCE [LARGE SCALE GENOMIC DNA]</scope>
    <source>
        <strain evidence="2 3">BBC0178</strain>
    </source>
</reference>
<evidence type="ECO:0000313" key="2">
    <source>
        <dbReference type="EMBL" id="AQT43356.1"/>
    </source>
</evidence>
<dbReference type="CDD" id="cd07178">
    <property type="entry name" value="terB_like_YebE"/>
    <property type="match status" value="1"/>
</dbReference>
<dbReference type="AlphaFoldDB" id="A0A1U9MDL4"/>
<dbReference type="RefSeq" id="WP_078040016.1">
    <property type="nucleotide sequence ID" value="NZ_CP015820.1"/>
</dbReference>
<evidence type="ECO:0000256" key="1">
    <source>
        <dbReference type="SAM" id="MobiDB-lite"/>
    </source>
</evidence>
<feature type="compositionally biased region" description="Low complexity" evidence="1">
    <location>
        <begin position="16"/>
        <end position="36"/>
    </location>
</feature>
<sequence>MIDPKQIFKDLLNPDNSASPNNTTSKNSTNKPASSTPSSTFSVVDLIGGFFGGNEKGNILEGLIKGGGLAAIASVAFDALKNFEKHDENANSKVDMTEIGQTGADHNGDFALTLVRAMITAAKADGHVDDKERALIQNKIASSGIDQKTASFLMDELNKPVDLDNLVSNVNTDEQKTELYVASRMTLDPEKPDNRQYLDNLMAKLGLPKDLEQHIEQAIVSFLR</sequence>
<dbReference type="Pfam" id="PF04391">
    <property type="entry name" value="DUF533"/>
    <property type="match status" value="1"/>
</dbReference>
<dbReference type="EMBL" id="CP015820">
    <property type="protein sequence ID" value="AQT43356.1"/>
    <property type="molecule type" value="Genomic_DNA"/>
</dbReference>
<proteinExistence type="predicted"/>
<name>A0A1U9MDL4_9HYPH</name>
<protein>
    <submittedName>
        <fullName evidence="2">Uncharacterized membrane protein YebE, DUF533 family</fullName>
    </submittedName>
</protein>
<organism evidence="2 3">
    <name type="scientific">Bartonella apihabitans</name>
    <dbReference type="NCBI Taxonomy" id="2750929"/>
    <lineage>
        <taxon>Bacteria</taxon>
        <taxon>Pseudomonadati</taxon>
        <taxon>Pseudomonadota</taxon>
        <taxon>Alphaproteobacteria</taxon>
        <taxon>Hyphomicrobiales</taxon>
        <taxon>Bartonellaceae</taxon>
        <taxon>Bartonella</taxon>
    </lineage>
</organism>
<gene>
    <name evidence="2" type="ORF">BBC0178_019140</name>
</gene>
<accession>A0A1U9MDL4</accession>
<dbReference type="InterPro" id="IPR007486">
    <property type="entry name" value="YebE"/>
</dbReference>
<dbReference type="InterPro" id="IPR029024">
    <property type="entry name" value="TerB-like"/>
</dbReference>